<keyword evidence="2" id="KW-0808">Transferase</keyword>
<dbReference type="RefSeq" id="WP_390248694.1">
    <property type="nucleotide sequence ID" value="NZ_JBHSDT010000001.1"/>
</dbReference>
<gene>
    <name evidence="2" type="primary">tsaB</name>
    <name evidence="2" type="ORF">ACFOY7_01575</name>
</gene>
<dbReference type="InterPro" id="IPR022496">
    <property type="entry name" value="T6A_TsaB"/>
</dbReference>
<reference evidence="3" key="1">
    <citation type="journal article" date="2019" name="Int. J. Syst. Evol. Microbiol.">
        <title>The Global Catalogue of Microorganisms (GCM) 10K type strain sequencing project: providing services to taxonomists for standard genome sequencing and annotation.</title>
        <authorList>
            <consortium name="The Broad Institute Genomics Platform"/>
            <consortium name="The Broad Institute Genome Sequencing Center for Infectious Disease"/>
            <person name="Wu L."/>
            <person name="Ma J."/>
        </authorList>
    </citation>
    <scope>NUCLEOTIDE SEQUENCE [LARGE SCALE GENOMIC DNA]</scope>
    <source>
        <strain evidence="3">CCUG 37865</strain>
    </source>
</reference>
<comment type="caution">
    <text evidence="2">The sequence shown here is derived from an EMBL/GenBank/DDBJ whole genome shotgun (WGS) entry which is preliminary data.</text>
</comment>
<dbReference type="Pfam" id="PF00814">
    <property type="entry name" value="TsaD"/>
    <property type="match status" value="1"/>
</dbReference>
<dbReference type="PANTHER" id="PTHR11735">
    <property type="entry name" value="TRNA N6-ADENOSINE THREONYLCARBAMOYLTRANSFERASE"/>
    <property type="match status" value="1"/>
</dbReference>
<dbReference type="NCBIfam" id="TIGR03725">
    <property type="entry name" value="T6A_YeaZ"/>
    <property type="match status" value="1"/>
</dbReference>
<accession>A0ABV8WRL8</accession>
<dbReference type="EC" id="2.3.1.234" evidence="2"/>
<dbReference type="Proteomes" id="UP001595882">
    <property type="component" value="Unassembled WGS sequence"/>
</dbReference>
<evidence type="ECO:0000313" key="2">
    <source>
        <dbReference type="EMBL" id="MFC4401788.1"/>
    </source>
</evidence>
<organism evidence="2 3">
    <name type="scientific">Gracilibacillus xinjiangensis</name>
    <dbReference type="NCBI Taxonomy" id="1193282"/>
    <lineage>
        <taxon>Bacteria</taxon>
        <taxon>Bacillati</taxon>
        <taxon>Bacillota</taxon>
        <taxon>Bacilli</taxon>
        <taxon>Bacillales</taxon>
        <taxon>Bacillaceae</taxon>
        <taxon>Gracilibacillus</taxon>
    </lineage>
</organism>
<name>A0ABV8WRL8_9BACI</name>
<proteinExistence type="predicted"/>
<feature type="domain" description="Gcp-like" evidence="1">
    <location>
        <begin position="31"/>
        <end position="149"/>
    </location>
</feature>
<dbReference type="InterPro" id="IPR043129">
    <property type="entry name" value="ATPase_NBD"/>
</dbReference>
<protein>
    <submittedName>
        <fullName evidence="2">tRNA (Adenosine(37)-N6)-threonylcarbamoyltransferase complex dimerization subunit type 1 TsaB</fullName>
        <ecNumber evidence="2">2.3.1.234</ecNumber>
    </submittedName>
</protein>
<dbReference type="InterPro" id="IPR000905">
    <property type="entry name" value="Gcp-like_dom"/>
</dbReference>
<dbReference type="Gene3D" id="3.30.420.40">
    <property type="match status" value="2"/>
</dbReference>
<dbReference type="GO" id="GO:0061711">
    <property type="term" value="F:tRNA N(6)-L-threonylcarbamoyladenine synthase activity"/>
    <property type="evidence" value="ECO:0007669"/>
    <property type="project" value="UniProtKB-EC"/>
</dbReference>
<dbReference type="EMBL" id="JBHSDT010000001">
    <property type="protein sequence ID" value="MFC4401788.1"/>
    <property type="molecule type" value="Genomic_DNA"/>
</dbReference>
<dbReference type="CDD" id="cd24032">
    <property type="entry name" value="ASKHA_NBD_TsaB"/>
    <property type="match status" value="1"/>
</dbReference>
<evidence type="ECO:0000259" key="1">
    <source>
        <dbReference type="Pfam" id="PF00814"/>
    </source>
</evidence>
<keyword evidence="2" id="KW-0012">Acyltransferase</keyword>
<evidence type="ECO:0000313" key="3">
    <source>
        <dbReference type="Proteomes" id="UP001595882"/>
    </source>
</evidence>
<dbReference type="SUPFAM" id="SSF53067">
    <property type="entry name" value="Actin-like ATPase domain"/>
    <property type="match status" value="2"/>
</dbReference>
<dbReference type="PANTHER" id="PTHR11735:SF11">
    <property type="entry name" value="TRNA THREONYLCARBAMOYLADENOSINE BIOSYNTHESIS PROTEIN TSAB"/>
    <property type="match status" value="1"/>
</dbReference>
<keyword evidence="3" id="KW-1185">Reference proteome</keyword>
<sequence length="235" mass="26199">MNILAIDTSNQVMGVAISKKSQLEAEYITNMKRNHSIGLMPAIDHIMRETNTLPNDLDQIVVAKGPGSYTGVRIGLSTAKTMAWSLDIPIAAISSLELVAYNGMGQAKYICPFFDARRGLVYTGLYQQEDNRLVLAKKEQNISFTEWLEELNNIGEPILFLSQDLELHRSTIVSILGDNAIFPALNTLHLPRPGVLLSLAGERQPEITHNITPNYLRLVEAEAKWIKEQGLKENE</sequence>